<dbReference type="EMBL" id="CP000875">
    <property type="protein sequence ID" value="ABX06599.1"/>
    <property type="molecule type" value="Genomic_DNA"/>
</dbReference>
<evidence type="ECO:0000259" key="22">
    <source>
        <dbReference type="PROSITE" id="PS52004"/>
    </source>
</evidence>
<dbReference type="PROSITE" id="PS50075">
    <property type="entry name" value="CARRIER"/>
    <property type="match status" value="2"/>
</dbReference>
<dbReference type="PANTHER" id="PTHR43775:SF51">
    <property type="entry name" value="INACTIVE PHENOLPHTHIOCEROL SYNTHESIS POLYKETIDE SYNTHASE TYPE I PKS1-RELATED"/>
    <property type="match status" value="1"/>
</dbReference>
<dbReference type="SMART" id="SM00825">
    <property type="entry name" value="PKS_KS"/>
    <property type="match status" value="2"/>
</dbReference>
<keyword evidence="6" id="KW-0276">Fatty acid metabolism</keyword>
<evidence type="ECO:0000256" key="16">
    <source>
        <dbReference type="ARBA" id="ARBA00066974"/>
    </source>
</evidence>
<dbReference type="InterPro" id="IPR049490">
    <property type="entry name" value="C883_1060-like_KR_N"/>
</dbReference>
<keyword evidence="24" id="KW-1185">Reference proteome</keyword>
<dbReference type="InterPro" id="IPR013968">
    <property type="entry name" value="PKS_KR"/>
</dbReference>
<dbReference type="Proteomes" id="UP000000787">
    <property type="component" value="Chromosome"/>
</dbReference>
<name>A9AV11_HERA2</name>
<dbReference type="SUPFAM" id="SSF47336">
    <property type="entry name" value="ACP-like"/>
    <property type="match status" value="2"/>
</dbReference>
<dbReference type="Pfam" id="PF08659">
    <property type="entry name" value="KR"/>
    <property type="match status" value="2"/>
</dbReference>
<evidence type="ECO:0000313" key="24">
    <source>
        <dbReference type="Proteomes" id="UP000000787"/>
    </source>
</evidence>
<comment type="cofactor">
    <cofactor evidence="2">
        <name>pantetheine 4'-phosphate</name>
        <dbReference type="ChEBI" id="CHEBI:47942"/>
    </cofactor>
</comment>
<keyword evidence="7" id="KW-0521">NADP</keyword>
<evidence type="ECO:0000256" key="18">
    <source>
        <dbReference type="ARBA" id="ARBA00075053"/>
    </source>
</evidence>
<dbReference type="InterPro" id="IPR016039">
    <property type="entry name" value="Thiolase-like"/>
</dbReference>
<dbReference type="InterPro" id="IPR006162">
    <property type="entry name" value="Ppantetheine_attach_site"/>
</dbReference>
<dbReference type="InterPro" id="IPR016035">
    <property type="entry name" value="Acyl_Trfase/lysoPLipase"/>
</dbReference>
<dbReference type="GO" id="GO:0006633">
    <property type="term" value="P:fatty acid biosynthetic process"/>
    <property type="evidence" value="ECO:0007669"/>
    <property type="project" value="TreeGrafter"/>
</dbReference>
<dbReference type="InterPro" id="IPR014030">
    <property type="entry name" value="Ketoacyl_synth_N"/>
</dbReference>
<dbReference type="InterPro" id="IPR020806">
    <property type="entry name" value="PKS_PP-bd"/>
</dbReference>
<evidence type="ECO:0000256" key="3">
    <source>
        <dbReference type="ARBA" id="ARBA00022450"/>
    </source>
</evidence>
<evidence type="ECO:0000313" key="23">
    <source>
        <dbReference type="EMBL" id="ABX06599.1"/>
    </source>
</evidence>
<dbReference type="eggNOG" id="COG4221">
    <property type="taxonomic scope" value="Bacteria"/>
</dbReference>
<evidence type="ECO:0000256" key="10">
    <source>
        <dbReference type="ARBA" id="ARBA00023268"/>
    </source>
</evidence>
<dbReference type="GO" id="GO:0004312">
    <property type="term" value="F:fatty acid synthase activity"/>
    <property type="evidence" value="ECO:0007669"/>
    <property type="project" value="TreeGrafter"/>
</dbReference>
<evidence type="ECO:0000256" key="19">
    <source>
        <dbReference type="ARBA" id="ARBA00078169"/>
    </source>
</evidence>
<dbReference type="InterPro" id="IPR009081">
    <property type="entry name" value="PP-bd_ACP"/>
</dbReference>
<dbReference type="SMART" id="SM00827">
    <property type="entry name" value="PKS_AT"/>
    <property type="match status" value="2"/>
</dbReference>
<dbReference type="SUPFAM" id="SSF52151">
    <property type="entry name" value="FabD/lysophospholipase-like"/>
    <property type="match status" value="2"/>
</dbReference>
<dbReference type="SUPFAM" id="SSF55048">
    <property type="entry name" value="Probable ACP-binding domain of malonyl-CoA ACP transacylase"/>
    <property type="match status" value="2"/>
</dbReference>
<dbReference type="InterPro" id="IPR057326">
    <property type="entry name" value="KR_dom"/>
</dbReference>
<accession>A9AV11</accession>
<evidence type="ECO:0000256" key="7">
    <source>
        <dbReference type="ARBA" id="ARBA00022857"/>
    </source>
</evidence>
<dbReference type="InterPro" id="IPR036291">
    <property type="entry name" value="NAD(P)-bd_dom_sf"/>
</dbReference>
<dbReference type="InParanoid" id="A9AV11"/>
<dbReference type="Gene3D" id="3.40.47.10">
    <property type="match status" value="2"/>
</dbReference>
<dbReference type="FunFam" id="1.10.1200.10:FF:000016">
    <property type="entry name" value="Non-ribosomal peptide synthase"/>
    <property type="match status" value="1"/>
</dbReference>
<dbReference type="STRING" id="316274.Haur_3967"/>
<dbReference type="FunFam" id="3.40.47.10:FF:000042">
    <property type="entry name" value="Polyketide synthase Pks13"/>
    <property type="match status" value="2"/>
</dbReference>
<feature type="domain" description="Carrier" evidence="21">
    <location>
        <begin position="1449"/>
        <end position="1524"/>
    </location>
</feature>
<dbReference type="Pfam" id="PF00698">
    <property type="entry name" value="Acyl_transf_1"/>
    <property type="match status" value="2"/>
</dbReference>
<proteinExistence type="predicted"/>
<dbReference type="PROSITE" id="PS52004">
    <property type="entry name" value="KS3_2"/>
    <property type="match status" value="2"/>
</dbReference>
<dbReference type="GO" id="GO:0016491">
    <property type="term" value="F:oxidoreductase activity"/>
    <property type="evidence" value="ECO:0007669"/>
    <property type="project" value="UniProtKB-KW"/>
</dbReference>
<evidence type="ECO:0000256" key="5">
    <source>
        <dbReference type="ARBA" id="ARBA00022679"/>
    </source>
</evidence>
<comment type="catalytic activity">
    <reaction evidence="11">
        <text>17-(4-hydroxyphenyl)heptadecanoyl-[(phenol)carboxyphthiodiolenone synthase] + 2 (S)-methylmalonyl-CoA + 3 malonyl-CoA + 5 NADPH + 10 H(+) = C35-(phenol)carboxyphthiodiolenone-[(phenol)carboxyphthiodiolenone synthase] + 5 CO2 + 5 NADP(+) + 5 CoA + 2 H2O</text>
        <dbReference type="Rhea" id="RHEA:57756"/>
        <dbReference type="Rhea" id="RHEA-COMP:14272"/>
        <dbReference type="Rhea" id="RHEA-COMP:14989"/>
        <dbReference type="ChEBI" id="CHEBI:15377"/>
        <dbReference type="ChEBI" id="CHEBI:15378"/>
        <dbReference type="ChEBI" id="CHEBI:16526"/>
        <dbReference type="ChEBI" id="CHEBI:57287"/>
        <dbReference type="ChEBI" id="CHEBI:57327"/>
        <dbReference type="ChEBI" id="CHEBI:57384"/>
        <dbReference type="ChEBI" id="CHEBI:57783"/>
        <dbReference type="ChEBI" id="CHEBI:58349"/>
        <dbReference type="ChEBI" id="CHEBI:133300"/>
        <dbReference type="ChEBI" id="CHEBI:142259"/>
        <dbReference type="EC" id="2.3.1.292"/>
    </reaction>
</comment>
<keyword evidence="10" id="KW-0511">Multifunctional enzyme</keyword>
<dbReference type="InterPro" id="IPR016036">
    <property type="entry name" value="Malonyl_transacylase_ACP-bd"/>
</dbReference>
<dbReference type="InterPro" id="IPR050091">
    <property type="entry name" value="PKS_NRPS_Biosynth_Enz"/>
</dbReference>
<dbReference type="PANTHER" id="PTHR43775">
    <property type="entry name" value="FATTY ACID SYNTHASE"/>
    <property type="match status" value="1"/>
</dbReference>
<evidence type="ECO:0000256" key="8">
    <source>
        <dbReference type="ARBA" id="ARBA00023002"/>
    </source>
</evidence>
<dbReference type="Pfam" id="PF00550">
    <property type="entry name" value="PP-binding"/>
    <property type="match status" value="2"/>
</dbReference>
<dbReference type="GO" id="GO:0034081">
    <property type="term" value="C:polyketide synthase complex"/>
    <property type="evidence" value="ECO:0007669"/>
    <property type="project" value="UniProtKB-ARBA"/>
</dbReference>
<dbReference type="eggNOG" id="COG1028">
    <property type="taxonomic scope" value="Bacteria"/>
</dbReference>
<dbReference type="InterPro" id="IPR001227">
    <property type="entry name" value="Ac_transferase_dom_sf"/>
</dbReference>
<dbReference type="CDD" id="cd00833">
    <property type="entry name" value="PKS"/>
    <property type="match status" value="2"/>
</dbReference>
<dbReference type="SUPFAM" id="SSF51735">
    <property type="entry name" value="NAD(P)-binding Rossmann-fold domains"/>
    <property type="match status" value="4"/>
</dbReference>
<dbReference type="EC" id="2.3.1.292" evidence="16"/>
<dbReference type="Gene3D" id="1.10.1200.10">
    <property type="entry name" value="ACP-like"/>
    <property type="match status" value="2"/>
</dbReference>
<keyword evidence="3" id="KW-0596">Phosphopantetheine</keyword>
<dbReference type="Pfam" id="PF21394">
    <property type="entry name" value="Beta-ketacyl_N"/>
    <property type="match status" value="2"/>
</dbReference>
<dbReference type="Gene3D" id="3.40.50.720">
    <property type="entry name" value="NAD(P)-binding Rossmann-like Domain"/>
    <property type="match status" value="2"/>
</dbReference>
<dbReference type="KEGG" id="hau:Haur_3967"/>
<gene>
    <name evidence="23" type="ordered locus">Haur_3967</name>
</gene>
<reference evidence="23 24" key="1">
    <citation type="journal article" date="2011" name="Stand. Genomic Sci.">
        <title>Complete genome sequence of the filamentous gliding predatory bacterium Herpetosiphon aurantiacus type strain (114-95(T)).</title>
        <authorList>
            <person name="Kiss H."/>
            <person name="Nett M."/>
            <person name="Domin N."/>
            <person name="Martin K."/>
            <person name="Maresca J.A."/>
            <person name="Copeland A."/>
            <person name="Lapidus A."/>
            <person name="Lucas S."/>
            <person name="Berry K.W."/>
            <person name="Glavina Del Rio T."/>
            <person name="Dalin E."/>
            <person name="Tice H."/>
            <person name="Pitluck S."/>
            <person name="Richardson P."/>
            <person name="Bruce D."/>
            <person name="Goodwin L."/>
            <person name="Han C."/>
            <person name="Detter J.C."/>
            <person name="Schmutz J."/>
            <person name="Brettin T."/>
            <person name="Land M."/>
            <person name="Hauser L."/>
            <person name="Kyrpides N.C."/>
            <person name="Ivanova N."/>
            <person name="Goker M."/>
            <person name="Woyke T."/>
            <person name="Klenk H.P."/>
            <person name="Bryant D.A."/>
        </authorList>
    </citation>
    <scope>NUCLEOTIDE SEQUENCE [LARGE SCALE GENOMIC DNA]</scope>
    <source>
        <strain evidence="24">ATCC 23779 / DSM 785 / 114-95</strain>
    </source>
</reference>
<dbReference type="InterPro" id="IPR036736">
    <property type="entry name" value="ACP-like_sf"/>
</dbReference>
<dbReference type="InterPro" id="IPR014043">
    <property type="entry name" value="Acyl_transferase_dom"/>
</dbReference>
<dbReference type="CDD" id="cd08953">
    <property type="entry name" value="KR_2_SDR_x"/>
    <property type="match status" value="2"/>
</dbReference>
<feature type="domain" description="Ketosynthase family 3 (KS3)" evidence="22">
    <location>
        <begin position="10"/>
        <end position="438"/>
    </location>
</feature>
<dbReference type="SUPFAM" id="SSF53901">
    <property type="entry name" value="Thiolase-like"/>
    <property type="match status" value="2"/>
</dbReference>
<comment type="catalytic activity">
    <reaction evidence="14">
        <text>icosanoyl-[(phenol)carboxyphthiodiolenone synthase] + 2 (S)-methylmalonyl-CoA + 3 malonyl-CoA + 5 NADPH + 10 H(+) = C32-carboxyphthiodiolenone-[(phenol)carboxyphthiodiolenone synthase] + 5 CO2 + 5 NADP(+) + 5 CoA + 2 H2O</text>
        <dbReference type="Rhea" id="RHEA:57748"/>
        <dbReference type="Rhea" id="RHEA-COMP:14985"/>
        <dbReference type="Rhea" id="RHEA-COMP:14986"/>
        <dbReference type="ChEBI" id="CHEBI:15377"/>
        <dbReference type="ChEBI" id="CHEBI:15378"/>
        <dbReference type="ChEBI" id="CHEBI:16526"/>
        <dbReference type="ChEBI" id="CHEBI:57287"/>
        <dbReference type="ChEBI" id="CHEBI:57327"/>
        <dbReference type="ChEBI" id="CHEBI:57384"/>
        <dbReference type="ChEBI" id="CHEBI:57783"/>
        <dbReference type="ChEBI" id="CHEBI:58349"/>
        <dbReference type="ChEBI" id="CHEBI:87848"/>
        <dbReference type="ChEBI" id="CHEBI:142236"/>
        <dbReference type="EC" id="2.3.1.292"/>
    </reaction>
</comment>
<dbReference type="Gene3D" id="3.40.366.10">
    <property type="entry name" value="Malonyl-Coenzyme A Acyl Carrier Protein, domain 2"/>
    <property type="match status" value="2"/>
</dbReference>
<evidence type="ECO:0000256" key="1">
    <source>
        <dbReference type="ARBA" id="ARBA00001937"/>
    </source>
</evidence>
<evidence type="ECO:0000256" key="6">
    <source>
        <dbReference type="ARBA" id="ARBA00022832"/>
    </source>
</evidence>
<dbReference type="InterPro" id="IPR020841">
    <property type="entry name" value="PKS_Beta-ketoAc_synthase_dom"/>
</dbReference>
<evidence type="ECO:0000256" key="12">
    <source>
        <dbReference type="ARBA" id="ARBA00051971"/>
    </source>
</evidence>
<evidence type="ECO:0000256" key="11">
    <source>
        <dbReference type="ARBA" id="ARBA00050973"/>
    </source>
</evidence>
<evidence type="ECO:0000256" key="2">
    <source>
        <dbReference type="ARBA" id="ARBA00001957"/>
    </source>
</evidence>
<dbReference type="FunCoup" id="A9AV11">
    <property type="interactions" value="7"/>
</dbReference>
<dbReference type="HOGENOM" id="CLU_000022_29_0_0"/>
<protein>
    <recommendedName>
        <fullName evidence="17">Phenolphthiocerol/phthiocerol polyketide synthase subunit E</fullName>
        <ecNumber evidence="16">2.3.1.292</ecNumber>
    </recommendedName>
    <alternativeName>
        <fullName evidence="19">(Phenol)carboxyphthiodiolenone synthase subunit E</fullName>
    </alternativeName>
    <alternativeName>
        <fullName evidence="20">Beta-ketoacyl-acyl-carrier-protein synthase I</fullName>
    </alternativeName>
    <alternativeName>
        <fullName evidence="18">Phthiocerol synthesis polyketide synthase type I PpsE</fullName>
    </alternativeName>
</protein>
<dbReference type="Gene3D" id="3.30.70.250">
    <property type="entry name" value="Malonyl-CoA ACP transacylase, ACP-binding"/>
    <property type="match status" value="2"/>
</dbReference>
<dbReference type="BioCyc" id="HAUR316274:GHYA-4009-MONOMER"/>
<dbReference type="FunFam" id="1.10.1200.10:FF:000005">
    <property type="entry name" value="Nonribosomal peptide synthetase 1"/>
    <property type="match status" value="1"/>
</dbReference>
<dbReference type="SMART" id="SM00822">
    <property type="entry name" value="PKS_KR"/>
    <property type="match status" value="2"/>
</dbReference>
<dbReference type="InterPro" id="IPR014031">
    <property type="entry name" value="Ketoacyl_synth_C"/>
</dbReference>
<dbReference type="Pfam" id="PF22621">
    <property type="entry name" value="CurL-like_PKS_C"/>
    <property type="match status" value="2"/>
</dbReference>
<evidence type="ECO:0000256" key="20">
    <source>
        <dbReference type="ARBA" id="ARBA00084020"/>
    </source>
</evidence>
<evidence type="ECO:0000259" key="21">
    <source>
        <dbReference type="PROSITE" id="PS50075"/>
    </source>
</evidence>
<organism evidence="23 24">
    <name type="scientific">Herpetosiphon aurantiacus (strain ATCC 23779 / DSM 785 / 114-95)</name>
    <dbReference type="NCBI Taxonomy" id="316274"/>
    <lineage>
        <taxon>Bacteria</taxon>
        <taxon>Bacillati</taxon>
        <taxon>Chloroflexota</taxon>
        <taxon>Chloroflexia</taxon>
        <taxon>Herpetosiphonales</taxon>
        <taxon>Herpetosiphonaceae</taxon>
        <taxon>Herpetosiphon</taxon>
    </lineage>
</organism>
<evidence type="ECO:0000256" key="4">
    <source>
        <dbReference type="ARBA" id="ARBA00022553"/>
    </source>
</evidence>
<feature type="domain" description="Carrier" evidence="21">
    <location>
        <begin position="3000"/>
        <end position="3075"/>
    </location>
</feature>
<keyword evidence="9" id="KW-0443">Lipid metabolism</keyword>
<evidence type="ECO:0000256" key="9">
    <source>
        <dbReference type="ARBA" id="ARBA00023098"/>
    </source>
</evidence>
<comment type="catalytic activity">
    <reaction evidence="12">
        <text>19-(4-hydroxyphenyl)nonadecanoyl-[(phenol)carboxyphthiodiolenone synthase] + 2 (S)-methylmalonyl-CoA + 3 malonyl-CoA + 5 NADPH + 10 H(+) = C37-(phenol)carboxyphthiodiolenone-[(phenol)carboxyphthiodiolenone synthase] + 5 CO2 + 5 NADP(+) + 5 CoA + 2 H2O</text>
        <dbReference type="Rhea" id="RHEA:57760"/>
        <dbReference type="Rhea" id="RHEA-COMP:14273"/>
        <dbReference type="Rhea" id="RHEA-COMP:14990"/>
        <dbReference type="ChEBI" id="CHEBI:15377"/>
        <dbReference type="ChEBI" id="CHEBI:15378"/>
        <dbReference type="ChEBI" id="CHEBI:16526"/>
        <dbReference type="ChEBI" id="CHEBI:57287"/>
        <dbReference type="ChEBI" id="CHEBI:57327"/>
        <dbReference type="ChEBI" id="CHEBI:57384"/>
        <dbReference type="ChEBI" id="CHEBI:57783"/>
        <dbReference type="ChEBI" id="CHEBI:58349"/>
        <dbReference type="ChEBI" id="CHEBI:133301"/>
        <dbReference type="ChEBI" id="CHEBI:142260"/>
        <dbReference type="EC" id="2.3.1.292"/>
    </reaction>
</comment>
<evidence type="ECO:0000256" key="17">
    <source>
        <dbReference type="ARBA" id="ARBA00073623"/>
    </source>
</evidence>
<comment type="cofactor">
    <cofactor evidence="1">
        <name>NADP(+)</name>
        <dbReference type="ChEBI" id="CHEBI:58349"/>
    </cofactor>
</comment>
<evidence type="ECO:0000256" key="13">
    <source>
        <dbReference type="ARBA" id="ARBA00052119"/>
    </source>
</evidence>
<keyword evidence="4" id="KW-0597">Phosphoprotein</keyword>
<keyword evidence="8" id="KW-0560">Oxidoreductase</keyword>
<dbReference type="Pfam" id="PF00109">
    <property type="entry name" value="ketoacyl-synt"/>
    <property type="match status" value="2"/>
</dbReference>
<dbReference type="Pfam" id="PF02801">
    <property type="entry name" value="Ketoacyl-synt_C"/>
    <property type="match status" value="2"/>
</dbReference>
<dbReference type="GO" id="GO:0031177">
    <property type="term" value="F:phosphopantetheine binding"/>
    <property type="evidence" value="ECO:0007669"/>
    <property type="project" value="InterPro"/>
</dbReference>
<dbReference type="SMART" id="SM00823">
    <property type="entry name" value="PKS_PP"/>
    <property type="match status" value="2"/>
</dbReference>
<dbReference type="eggNOG" id="COG3321">
    <property type="taxonomic scope" value="Bacteria"/>
</dbReference>
<evidence type="ECO:0000256" key="14">
    <source>
        <dbReference type="ARBA" id="ARBA00052745"/>
    </source>
</evidence>
<keyword evidence="5" id="KW-0808">Transferase</keyword>
<sequence>MTGSTATNYNGAVAIIGITGRFPDARDVAAFWQNLVAGVRSIRSFTDAELLAAGVDPEVLNDPNFVKHGTRLDDIELFDAAFFGYTPREAEVMDPQHRLFLECAWQALEQAGYDPEGFRGAIGVFAGSATSTYRGNNLHTNREIAEAAGGLQLAVGNDVDSLASTVSYKLNLRGPSVAVQTFCSTSLVAVHMACQSLLTYECGLALAGGAVIAVPQGEGYMYQEGGILSPDGHCRTFDAKAQGSVMSNGVGVVLLKRMTDALKDGDTIYAVIRGSAVNNDGIRKVGYTAPGLNGQSSVITIAQSRAKVAPETVSYIEAHGTATPLGDSIELAALIKAFERGAPRKQSCALGSVKPNMGHLDRASGVTGLIKTTMALHHRQLPPNLDFEAPSPDIDLANSPFYVNTQLREWPANGAAPRRAGVNSFGLGGTNVHVVLEEAPAPAPVAPARPAQLLVLSAKTATALEAMTDNLAAYLAGAPVDLADVAFTLQVGRAGFNHRRILVGDSVADVRAALVAKDSRRVLSATQTGRNRPVAFVFPGVGDHYAGMAGTLYATEAVFREAVDQCAELLAPRLGQDLRAALYPADQPAATAAHTLFAATAASSRVAGALHQTALAQPAVFVVEYALVQLLASWGIRPQALLGYSLGEYVAATVAGVLSLEDALTLVAKRAQWIQAQPHGAMLAVSLGVEAIQPYLNTEVALAVVNSPMTCVLAGSQPALAALAERFAAADVASRWLETSHAFHSPMLAPVAAELTALVRTLRLQTPKIPYISNVTGTWITDAEATDPGYWARHMVETVQFADGVGTLLADAQLALLEVGPGQALGSFIRQHPTCGRTRFGQIVATLPGATEPQRDLIALLEGLGRLWLAGVPVDWAGFHGGAARRRVPLPTYPFERKRFWIDAPKREWAAANQPATVGKRADIADWFYRPEWAPAALNAPTNDSKQRWLIFVDAMGIGAGVRQRLAEHGHEAVTVTIGEGFKRLDTHHYELAPTRLADYLDLIAAIQGQDPLPTHVLHLWSLTPLAGIKSGAARFAAAQDYCFTSLLNLARAFEAQVITDSIHMLVVSKGMQAVDPSDIPDADNATLLGACTVIGQENTSIIVRSVDLDVDLDARHLDGYAAGLIAEGQSGSHDLHVAYRDGQRFAERYVPLRLEALSQPILRPGGVYLMTGGLGGVGLILAEHLARTAQAKLVLVGRQGLPERAAWDAWLREHGADDATSQRIQRVRTIESAGGVVEVVAADVADPEQMRRAVAIAEARFGPINGVLHAAGISDDTAFRLIQTLEQATYAAHFQPKVYGLYALEAALGDRPLDFCVLCSSVSSVLGGLGFAGYAAANCFIDAFTQRHNRTHAVPWVSVNWDTWHLRAGQHDVTGLTVAQYEMSPAEGAAAFERVAAARGHSQIINSTGDLDARIRQWVRLESIRNDAAVAPAPASNGRPELSTTYVAPIGEYEQRVSAIWQHVLGIDEIGLHDNFFDLGGNSLIALQLIARLKKEFKTHISAVALFEAPTVSTMAQYLRPEVAPEEHVDQERLLIEHRREQTRQTVQADGIAIIGMVGRFPGASSVEELWQNLHNGVESTTHFTDAELLAAGVDPMQVYHPDYVKSRPILQEDITLFDAAFFGYTPREAEFLDPQQRLFHECAWEALEQAGYDTQRYPGLVGVFGGTNTNAYLNRIARDPRSDGHITEIITLENDKDALATNVAYKLNLRGPSFAVQTFCSTSLVATHLACRSLRHGECDIALAGGVSVRVPVNTGYLYEEGDQVSPDGHCRTFDANAGGATFGDGVAIVVLKRLADALADGDTIHAVIRGSAINNDGGLKVGYTAPSVVGQAAVVQAALADANLAADAISYVEAHGTATKLGDPIEVASLTKAYRTTTDKVGFCAISSVKPNVGHLDRASGATGLIKTVMALKHNVIPATLHFQTPNPEIDFASSPFFVPTALTPWTRNGTPRRAGVNSLGVGGTNAHVIVEEAPQVGPSGPGRAVELLVLSAKTATALEAATTNLAAYLEEQPMVNLADVAHTLQVGRRVFEHRRVVVARDVADAVGLLRSGDARRVLTLAQKPTSRGVAFVFPGVGDHYIGMAEGLYATEGVFRATVDRCCALLTPLLGSPIRKEIYPDGGVPAQTGVDLRAMLRQDATPRSAGRLHQTAWAQPAVFVVEYALVQLLASWGIRPQALLGYSVGEYVAAAVAGVLSLEDALTLVAKRAQWIQAQPAGSMLAVSLSAEAIGAYVGGAVALAVVNSPMTCVLAGPQAALEAVKTRLDGDEVASRWLETSHAFHSPMLAPVQAELTALVRTLRLQAPRIPYISNITGTWITDAEATDPGYWARHMVETVQFADGVGTLLADAQLVVLEVGPGQALGSFIRQHPACGRDRFGQIVATVCGMTDTSDDLEVLLSALGRLWLHDVVVDWASFRGSEVRQRIPLPTYPFERQRFWIELPPNPRGDSGRKVRRFDAGDWYAVPSWKRAVAHDELIDGAAGLGDQGSWLVLADGEGLAAGLTAWLEERGQTVITVTPGAAFAQHSATAYTVRAGSREDFTALLQTLERHGQMPSRIVHAWLATPKVGAAQLDDVGLAESLDLGFYSLLALAQALGEQDIEWCEINVLTSEMHDINGREELNVAAAAVIGPCKIIPVEYPNLTARSIDILLPASPAERATLVAQIGAELATPPTGDLVAFRGAHRWVQMMEPVALPTAPASHPRLRTGGVYLLTGGLGGIALGLARDLAATLQAKLVLVNRSSLPDRATWPALLERDGAEQGVGRRIQQVLDLEALGAEVLVIQADVTDAVAMARAVAEAQARFGTIHGVLHTAGVPGVGLMQLKDAATAAAELAPKVQGTLALTRALAGVPLDFLVLFSSVTSATGGGPGQVAYCAANAFLDAYARKHATDHGRTVAVSWGEWLWDAWSDGLQGFSAEDQLRFRAYRRTFGITFDEGAEALRRILACRISHLFVTTEDVVAMFEDSKGSALQRAARQEDAAQRYPRPEVSTSFVEPQSELEQQVSAIWSEVLGIAPIGVNDNFFDLGGNSLIGIQIVTRLRRTFQVALPLTILFDAPTVEEMSIAIEMMLIDAIEHSSESAAESVSRV</sequence>
<comment type="catalytic activity">
    <reaction evidence="13">
        <text>docosanoyl-[(phenol)carboxyphthiodiolenone synthase] + 2 (S)-methylmalonyl-CoA + 3 malonyl-CoA + 5 NADPH + 10 H(+) = C34-carboxyphthiodiolenone-[(phenol)carboxyphthiodiolenone synthase] + 5 CO2 + 5 NADP(+) + 5 CoA + 2 H2O</text>
        <dbReference type="Rhea" id="RHEA:57752"/>
        <dbReference type="Rhea" id="RHEA-COMP:14987"/>
        <dbReference type="Rhea" id="RHEA-COMP:14988"/>
        <dbReference type="ChEBI" id="CHEBI:15377"/>
        <dbReference type="ChEBI" id="CHEBI:15378"/>
        <dbReference type="ChEBI" id="CHEBI:16526"/>
        <dbReference type="ChEBI" id="CHEBI:57287"/>
        <dbReference type="ChEBI" id="CHEBI:57327"/>
        <dbReference type="ChEBI" id="CHEBI:57384"/>
        <dbReference type="ChEBI" id="CHEBI:57783"/>
        <dbReference type="ChEBI" id="CHEBI:58349"/>
        <dbReference type="ChEBI" id="CHEBI:142237"/>
        <dbReference type="ChEBI" id="CHEBI:142238"/>
        <dbReference type="EC" id="2.3.1.292"/>
    </reaction>
</comment>
<dbReference type="Gene3D" id="3.30.70.3290">
    <property type="match status" value="2"/>
</dbReference>
<comment type="function">
    <text evidence="15">Part of the PpsABCDE complex involved in the biosynthesis of the lipid core common to phthiocerols and phenolphthiocerols by successive additions of malonyl-CoA or methylmalonyl-CoA extender units. PpsA can accept as substrate the activated forms of either icosanoyl (C20), docosanoyl (C22) or lignoceroyl (C24) groups from FadD26, or a (4-hydroxyphenyl)-C17 or (4-hydroxyphenyl)-C19 fatty acyl from FadD29. PpsA initiates the biosynthesis and extends its substrate using a malonyl-CoA extender unit. The PpsB and PpsC proteins add the second and third malonyl-CoA extender units. PpsD adds an (R)-methylmalonyl unit and PpsE adds a second (R)-methylmalonyl unit. The incorporation of the methylmalonyl units results in formation of two branched methyl groups in the elongated product.</text>
</comment>
<evidence type="ECO:0000256" key="15">
    <source>
        <dbReference type="ARBA" id="ARBA00058455"/>
    </source>
</evidence>
<feature type="domain" description="Ketosynthase family 3 (KS3)" evidence="22">
    <location>
        <begin position="1550"/>
        <end position="1976"/>
    </location>
</feature>
<dbReference type="PROSITE" id="PS00012">
    <property type="entry name" value="PHOSPHOPANTETHEINE"/>
    <property type="match status" value="2"/>
</dbReference>
<dbReference type="GO" id="GO:0044550">
    <property type="term" value="P:secondary metabolite biosynthetic process"/>
    <property type="evidence" value="ECO:0007669"/>
    <property type="project" value="UniProtKB-ARBA"/>
</dbReference>